<dbReference type="AlphaFoldDB" id="A0A0K2SW76"/>
<name>A0A0K2SW76_LEPSM</name>
<dbReference type="EMBL" id="HACA01000404">
    <property type="protein sequence ID" value="CDW17765.1"/>
    <property type="molecule type" value="Transcribed_RNA"/>
</dbReference>
<proteinExistence type="predicted"/>
<protein>
    <submittedName>
        <fullName evidence="1">Uncharacterized protein</fullName>
    </submittedName>
</protein>
<evidence type="ECO:0000313" key="1">
    <source>
        <dbReference type="EMBL" id="CDW17765.1"/>
    </source>
</evidence>
<accession>A0A0K2SW76</accession>
<sequence length="63" mass="7547">MERLINKRIHDFLGSNSLFSTRKNKYFTTNLNLFVRKVDAHMECVVLYLILAKHSARFLTRKF</sequence>
<reference evidence="1" key="1">
    <citation type="submission" date="2014-05" db="EMBL/GenBank/DDBJ databases">
        <authorList>
            <person name="Chronopoulou M."/>
        </authorList>
    </citation>
    <scope>NUCLEOTIDE SEQUENCE</scope>
    <source>
        <tissue evidence="1">Whole organism</tissue>
    </source>
</reference>
<organism evidence="1">
    <name type="scientific">Lepeophtheirus salmonis</name>
    <name type="common">Salmon louse</name>
    <name type="synonym">Caligus salmonis</name>
    <dbReference type="NCBI Taxonomy" id="72036"/>
    <lineage>
        <taxon>Eukaryota</taxon>
        <taxon>Metazoa</taxon>
        <taxon>Ecdysozoa</taxon>
        <taxon>Arthropoda</taxon>
        <taxon>Crustacea</taxon>
        <taxon>Multicrustacea</taxon>
        <taxon>Hexanauplia</taxon>
        <taxon>Copepoda</taxon>
        <taxon>Siphonostomatoida</taxon>
        <taxon>Caligidae</taxon>
        <taxon>Lepeophtheirus</taxon>
    </lineage>
</organism>